<organism evidence="2 3">
    <name type="scientific">Myroides albus</name>
    <dbReference type="NCBI Taxonomy" id="2562892"/>
    <lineage>
        <taxon>Bacteria</taxon>
        <taxon>Pseudomonadati</taxon>
        <taxon>Bacteroidota</taxon>
        <taxon>Flavobacteriia</taxon>
        <taxon>Flavobacteriales</taxon>
        <taxon>Flavobacteriaceae</taxon>
        <taxon>Myroides</taxon>
    </lineage>
</organism>
<proteinExistence type="predicted"/>
<comment type="caution">
    <text evidence="2">The sequence shown here is derived from an EMBL/GenBank/DDBJ whole genome shotgun (WGS) entry which is preliminary data.</text>
</comment>
<feature type="signal peptide" evidence="1">
    <location>
        <begin position="1"/>
        <end position="22"/>
    </location>
</feature>
<dbReference type="Pfam" id="PF14414">
    <property type="entry name" value="WHH"/>
    <property type="match status" value="1"/>
</dbReference>
<evidence type="ECO:0000313" key="3">
    <source>
        <dbReference type="Proteomes" id="UP000438760"/>
    </source>
</evidence>
<dbReference type="AlphaFoldDB" id="A0A6I3LJ03"/>
<dbReference type="OrthoDB" id="603864at2"/>
<keyword evidence="3" id="KW-1185">Reference proteome</keyword>
<dbReference type="RefSeq" id="WP_155092591.1">
    <property type="nucleotide sequence ID" value="NZ_WMJX01000022.1"/>
</dbReference>
<dbReference type="Proteomes" id="UP000438760">
    <property type="component" value="Unassembled WGS sequence"/>
</dbReference>
<dbReference type="PROSITE" id="PS51257">
    <property type="entry name" value="PROKAR_LIPOPROTEIN"/>
    <property type="match status" value="1"/>
</dbReference>
<accession>A0A6I3LJ03</accession>
<feature type="chain" id="PRO_5026294764" description="HNH endonuclease" evidence="1">
    <location>
        <begin position="23"/>
        <end position="303"/>
    </location>
</feature>
<protein>
    <recommendedName>
        <fullName evidence="4">HNH endonuclease</fullName>
    </recommendedName>
</protein>
<name>A0A6I3LJ03_9FLAO</name>
<evidence type="ECO:0008006" key="4">
    <source>
        <dbReference type="Google" id="ProtNLM"/>
    </source>
</evidence>
<keyword evidence="1" id="KW-0732">Signal</keyword>
<reference evidence="2 3" key="1">
    <citation type="submission" date="2019-11" db="EMBL/GenBank/DDBJ databases">
        <title>Genome of Strain BIT-d1.</title>
        <authorList>
            <person name="Yang Y."/>
        </authorList>
    </citation>
    <scope>NUCLEOTIDE SEQUENCE [LARGE SCALE GENOMIC DNA]</scope>
    <source>
        <strain evidence="2 3">BIT-d1</strain>
    </source>
</reference>
<evidence type="ECO:0000313" key="2">
    <source>
        <dbReference type="EMBL" id="MTG98568.1"/>
    </source>
</evidence>
<evidence type="ECO:0000256" key="1">
    <source>
        <dbReference type="SAM" id="SignalP"/>
    </source>
</evidence>
<dbReference type="EMBL" id="WMJX01000022">
    <property type="protein sequence ID" value="MTG98568.1"/>
    <property type="molecule type" value="Genomic_DNA"/>
</dbReference>
<dbReference type="InterPro" id="IPR032869">
    <property type="entry name" value="WHH_dom_containing"/>
</dbReference>
<sequence length="303" mass="35467">MKYKLLVLTVLFILFSSCNKVAKQTVKSMPKRFLVTALKTNVVEKSSIFTKNLEIKNAKLFLTQFKIDSKYLTKINILDEKQWVDLTTEMNKFAEFRKWIISNPDQIVTYKKIYANRSLRTDMGYLKSVSRQLIENPNKKPVIVIRRGAVNRTDYKVKLVAKVFKHKEFHIKGVFPDFSNYTAFSTKLRAEQYFLSDRAQFKIAKRELQRVVVNNNSKAIEKKLLEINGHSKYYHPNYGDVSGRKLVDLQMRDIQNHSKDRIIGLTWHHKEDYGIIDLVNTEVHNKIPHTGGRAIWGGGRHYR</sequence>
<gene>
    <name evidence="2" type="ORF">GJV76_10595</name>
</gene>